<keyword evidence="1" id="KW-0812">Transmembrane</keyword>
<name>A0ABN1Z8G6_9MICO</name>
<comment type="caution">
    <text evidence="2">The sequence shown here is derived from an EMBL/GenBank/DDBJ whole genome shotgun (WGS) entry which is preliminary data.</text>
</comment>
<dbReference type="RefSeq" id="WP_204609478.1">
    <property type="nucleotide sequence ID" value="NZ_BAAAJX010000002.1"/>
</dbReference>
<keyword evidence="1" id="KW-1133">Transmembrane helix</keyword>
<sequence>MKWTAGDIVIAVCAGICLVLGVVVAPAASGSVWIPVLIGLALVVMLVQVRRQRSRRAG</sequence>
<evidence type="ECO:0000256" key="1">
    <source>
        <dbReference type="SAM" id="Phobius"/>
    </source>
</evidence>
<proteinExistence type="predicted"/>
<gene>
    <name evidence="2" type="ORF">GCM10009627_01820</name>
</gene>
<keyword evidence="1" id="KW-0472">Membrane</keyword>
<feature type="transmembrane region" description="Helical" evidence="1">
    <location>
        <begin position="7"/>
        <end position="26"/>
    </location>
</feature>
<evidence type="ECO:0000313" key="2">
    <source>
        <dbReference type="EMBL" id="GAA1491836.1"/>
    </source>
</evidence>
<dbReference type="Proteomes" id="UP001501742">
    <property type="component" value="Unassembled WGS sequence"/>
</dbReference>
<organism evidence="2 3">
    <name type="scientific">Curtobacterium herbarum</name>
    <dbReference type="NCBI Taxonomy" id="150122"/>
    <lineage>
        <taxon>Bacteria</taxon>
        <taxon>Bacillati</taxon>
        <taxon>Actinomycetota</taxon>
        <taxon>Actinomycetes</taxon>
        <taxon>Micrococcales</taxon>
        <taxon>Microbacteriaceae</taxon>
        <taxon>Curtobacterium</taxon>
    </lineage>
</organism>
<keyword evidence="3" id="KW-1185">Reference proteome</keyword>
<feature type="transmembrane region" description="Helical" evidence="1">
    <location>
        <begin position="32"/>
        <end position="49"/>
    </location>
</feature>
<reference evidence="2 3" key="1">
    <citation type="journal article" date="2019" name="Int. J. Syst. Evol. Microbiol.">
        <title>The Global Catalogue of Microorganisms (GCM) 10K type strain sequencing project: providing services to taxonomists for standard genome sequencing and annotation.</title>
        <authorList>
            <consortium name="The Broad Institute Genomics Platform"/>
            <consortium name="The Broad Institute Genome Sequencing Center for Infectious Disease"/>
            <person name="Wu L."/>
            <person name="Ma J."/>
        </authorList>
    </citation>
    <scope>NUCLEOTIDE SEQUENCE [LARGE SCALE GENOMIC DNA]</scope>
    <source>
        <strain evidence="2 3">JCM 12140</strain>
    </source>
</reference>
<protein>
    <submittedName>
        <fullName evidence="2">Uncharacterized protein</fullName>
    </submittedName>
</protein>
<evidence type="ECO:0000313" key="3">
    <source>
        <dbReference type="Proteomes" id="UP001501742"/>
    </source>
</evidence>
<dbReference type="EMBL" id="BAAAJX010000002">
    <property type="protein sequence ID" value="GAA1491836.1"/>
    <property type="molecule type" value="Genomic_DNA"/>
</dbReference>
<accession>A0ABN1Z8G6</accession>